<reference evidence="2 3" key="1">
    <citation type="submission" date="2023-09" db="EMBL/GenBank/DDBJ databases">
        <title>Pangenome analysis of Batrachochytrium dendrobatidis and related Chytrids.</title>
        <authorList>
            <person name="Yacoub M.N."/>
            <person name="Stajich J.E."/>
            <person name="James T.Y."/>
        </authorList>
    </citation>
    <scope>NUCLEOTIDE SEQUENCE [LARGE SCALE GENOMIC DNA]</scope>
    <source>
        <strain evidence="2 3">JEL0888</strain>
    </source>
</reference>
<keyword evidence="1" id="KW-0472">Membrane</keyword>
<proteinExistence type="predicted"/>
<comment type="caution">
    <text evidence="2">The sequence shown here is derived from an EMBL/GenBank/DDBJ whole genome shotgun (WGS) entry which is preliminary data.</text>
</comment>
<keyword evidence="3" id="KW-1185">Reference proteome</keyword>
<name>A0ABR4N722_9FUNG</name>
<organism evidence="2 3">
    <name type="scientific">Polyrhizophydium stewartii</name>
    <dbReference type="NCBI Taxonomy" id="2732419"/>
    <lineage>
        <taxon>Eukaryota</taxon>
        <taxon>Fungi</taxon>
        <taxon>Fungi incertae sedis</taxon>
        <taxon>Chytridiomycota</taxon>
        <taxon>Chytridiomycota incertae sedis</taxon>
        <taxon>Chytridiomycetes</taxon>
        <taxon>Rhizophydiales</taxon>
        <taxon>Rhizophydiales incertae sedis</taxon>
        <taxon>Polyrhizophydium</taxon>
    </lineage>
</organism>
<feature type="transmembrane region" description="Helical" evidence="1">
    <location>
        <begin position="34"/>
        <end position="53"/>
    </location>
</feature>
<keyword evidence="1" id="KW-1133">Transmembrane helix</keyword>
<gene>
    <name evidence="2" type="ORF">HK105_205159</name>
</gene>
<dbReference type="Proteomes" id="UP001527925">
    <property type="component" value="Unassembled WGS sequence"/>
</dbReference>
<evidence type="ECO:0000313" key="2">
    <source>
        <dbReference type="EMBL" id="KAL2915294.1"/>
    </source>
</evidence>
<evidence type="ECO:0000256" key="1">
    <source>
        <dbReference type="SAM" id="Phobius"/>
    </source>
</evidence>
<accession>A0ABR4N722</accession>
<keyword evidence="1" id="KW-0812">Transmembrane</keyword>
<evidence type="ECO:0000313" key="3">
    <source>
        <dbReference type="Proteomes" id="UP001527925"/>
    </source>
</evidence>
<dbReference type="EMBL" id="JADGIZ020000025">
    <property type="protein sequence ID" value="KAL2915294.1"/>
    <property type="molecule type" value="Genomic_DNA"/>
</dbReference>
<protein>
    <submittedName>
        <fullName evidence="2">Uncharacterized protein</fullName>
    </submittedName>
</protein>
<sequence length="187" mass="20813">MDFAKRLRTIEINGQSYETTDEDRRVLHSAVRSLAFGVFGGAAVGIMFGSLVGRRLGRVIFTSLGGVVGLYAGSRIGAQWASDRLWSLPDSPLRDVAVKLNRRIYDGNFRRGFILGDDVVTFDFNRERSRRDWRQSKLRIIAETPEGRKEWSISGPGVEGKTLNITTESGGFPTASDIEGLFQRKAL</sequence>